<comment type="similarity">
    <text evidence="5">Belongs to the cysteine-rich repeat secretory protein family.</text>
</comment>
<keyword evidence="4" id="KW-0677">Repeat</keyword>
<proteinExistence type="inferred from homology"/>
<dbReference type="PANTHER" id="PTHR32411:SF55">
    <property type="entry name" value="CYSTEINE-RICH REPEAT SECRETORY PROTEIN 55"/>
    <property type="match status" value="1"/>
</dbReference>
<reference evidence="7" key="1">
    <citation type="journal article" date="2023" name="Plant J.">
        <title>The genome of the king protea, Protea cynaroides.</title>
        <authorList>
            <person name="Chang J."/>
            <person name="Duong T.A."/>
            <person name="Schoeman C."/>
            <person name="Ma X."/>
            <person name="Roodt D."/>
            <person name="Barker N."/>
            <person name="Li Z."/>
            <person name="Van de Peer Y."/>
            <person name="Mizrachi E."/>
        </authorList>
    </citation>
    <scope>NUCLEOTIDE SEQUENCE</scope>
    <source>
        <tissue evidence="7">Young leaves</tissue>
    </source>
</reference>
<dbReference type="InterPro" id="IPR050581">
    <property type="entry name" value="CRR_secretory_protein"/>
</dbReference>
<evidence type="ECO:0000256" key="2">
    <source>
        <dbReference type="ARBA" id="ARBA00022525"/>
    </source>
</evidence>
<dbReference type="InterPro" id="IPR002902">
    <property type="entry name" value="GNK2"/>
</dbReference>
<keyword evidence="8" id="KW-1185">Reference proteome</keyword>
<organism evidence="7 8">
    <name type="scientific">Protea cynaroides</name>
    <dbReference type="NCBI Taxonomy" id="273540"/>
    <lineage>
        <taxon>Eukaryota</taxon>
        <taxon>Viridiplantae</taxon>
        <taxon>Streptophyta</taxon>
        <taxon>Embryophyta</taxon>
        <taxon>Tracheophyta</taxon>
        <taxon>Spermatophyta</taxon>
        <taxon>Magnoliopsida</taxon>
        <taxon>Proteales</taxon>
        <taxon>Proteaceae</taxon>
        <taxon>Protea</taxon>
    </lineage>
</organism>
<dbReference type="GO" id="GO:0005576">
    <property type="term" value="C:extracellular region"/>
    <property type="evidence" value="ECO:0007669"/>
    <property type="project" value="UniProtKB-SubCell"/>
</dbReference>
<comment type="subcellular location">
    <subcellularLocation>
        <location evidence="1">Secreted</location>
    </subcellularLocation>
</comment>
<sequence length="299" mass="32888">MFMVKFHGVGSGRVTGGDMGDIEEGVVLGDCGNDGDIGSWVIIDSGVRTCGVDQDRLGEFCNKDKNITSGSLQSANIKKVLEELASKADINGFIVTSSGEGQDKIYGLAQCRGDVSKEDCSECTKDAAKQLPELCPNQSDARIWFDYCFLRYDISNFVGKVDTSFGIIYYNVENVTDPDPVTFDKDLGALMDQVKAQALVPENHGLGKGESKITPYETLYALVQCTRDLSQLYCAQCLAIAIQTFGGGGYCQHRKGCRVLYSSCYVRYELYPFYFPVASSNYVNKVSYKTSLMVRVYLP</sequence>
<evidence type="ECO:0000259" key="6">
    <source>
        <dbReference type="PROSITE" id="PS51473"/>
    </source>
</evidence>
<dbReference type="Proteomes" id="UP001141806">
    <property type="component" value="Unassembled WGS sequence"/>
</dbReference>
<dbReference type="PANTHER" id="PTHR32411">
    <property type="entry name" value="CYSTEINE-RICH REPEAT SECRETORY PROTEIN 38-RELATED"/>
    <property type="match status" value="1"/>
</dbReference>
<protein>
    <recommendedName>
        <fullName evidence="6">Gnk2-homologous domain-containing protein</fullName>
    </recommendedName>
</protein>
<gene>
    <name evidence="7" type="ORF">NE237_014826</name>
</gene>
<feature type="domain" description="Gnk2-homologous" evidence="6">
    <location>
        <begin position="163"/>
        <end position="273"/>
    </location>
</feature>
<dbReference type="PROSITE" id="PS51473">
    <property type="entry name" value="GNK2"/>
    <property type="match status" value="2"/>
</dbReference>
<name>A0A9Q0QQC6_9MAGN</name>
<evidence type="ECO:0000256" key="1">
    <source>
        <dbReference type="ARBA" id="ARBA00004613"/>
    </source>
</evidence>
<evidence type="ECO:0000256" key="5">
    <source>
        <dbReference type="ARBA" id="ARBA00038515"/>
    </source>
</evidence>
<feature type="domain" description="Gnk2-homologous" evidence="6">
    <location>
        <begin position="55"/>
        <end position="157"/>
    </location>
</feature>
<dbReference type="OrthoDB" id="1933521at2759"/>
<dbReference type="Gene3D" id="3.30.430.20">
    <property type="entry name" value="Gnk2 domain, C-X8-C-X2-C motif"/>
    <property type="match status" value="2"/>
</dbReference>
<dbReference type="AlphaFoldDB" id="A0A9Q0QQC6"/>
<dbReference type="InterPro" id="IPR038408">
    <property type="entry name" value="GNK2_sf"/>
</dbReference>
<comment type="caution">
    <text evidence="7">The sequence shown here is derived from an EMBL/GenBank/DDBJ whole genome shotgun (WGS) entry which is preliminary data.</text>
</comment>
<evidence type="ECO:0000256" key="3">
    <source>
        <dbReference type="ARBA" id="ARBA00022729"/>
    </source>
</evidence>
<dbReference type="Pfam" id="PF01657">
    <property type="entry name" value="Stress-antifung"/>
    <property type="match status" value="2"/>
</dbReference>
<evidence type="ECO:0000256" key="4">
    <source>
        <dbReference type="ARBA" id="ARBA00022737"/>
    </source>
</evidence>
<evidence type="ECO:0000313" key="8">
    <source>
        <dbReference type="Proteomes" id="UP001141806"/>
    </source>
</evidence>
<dbReference type="EMBL" id="JAMYWD010000006">
    <property type="protein sequence ID" value="KAJ4968125.1"/>
    <property type="molecule type" value="Genomic_DNA"/>
</dbReference>
<evidence type="ECO:0000313" key="7">
    <source>
        <dbReference type="EMBL" id="KAJ4968125.1"/>
    </source>
</evidence>
<keyword evidence="3" id="KW-0732">Signal</keyword>
<dbReference type="CDD" id="cd23509">
    <property type="entry name" value="Gnk2-like"/>
    <property type="match status" value="2"/>
</dbReference>
<keyword evidence="2" id="KW-0964">Secreted</keyword>
<accession>A0A9Q0QQC6</accession>